<protein>
    <recommendedName>
        <fullName evidence="2">Copper amine oxidase-like N-terminal domain-containing protein</fullName>
    </recommendedName>
</protein>
<feature type="domain" description="Copper amine oxidase-like N-terminal" evidence="2">
    <location>
        <begin position="76"/>
        <end position="125"/>
    </location>
</feature>
<feature type="compositionally biased region" description="Gly residues" evidence="1">
    <location>
        <begin position="235"/>
        <end position="249"/>
    </location>
</feature>
<dbReference type="InterPro" id="IPR036582">
    <property type="entry name" value="Mao_N_sf"/>
</dbReference>
<evidence type="ECO:0000259" key="2">
    <source>
        <dbReference type="Pfam" id="PF07833"/>
    </source>
</evidence>
<organism evidence="3 4">
    <name type="scientific">Paenibacillus foliorum</name>
    <dbReference type="NCBI Taxonomy" id="2654974"/>
    <lineage>
        <taxon>Bacteria</taxon>
        <taxon>Bacillati</taxon>
        <taxon>Bacillota</taxon>
        <taxon>Bacilli</taxon>
        <taxon>Bacillales</taxon>
        <taxon>Paenibacillaceae</taxon>
        <taxon>Paenibacillus</taxon>
    </lineage>
</organism>
<name>A0A972K2P3_9BACL</name>
<evidence type="ECO:0000313" key="3">
    <source>
        <dbReference type="EMBL" id="NOU95123.1"/>
    </source>
</evidence>
<reference evidence="3" key="1">
    <citation type="submission" date="2019-10" db="EMBL/GenBank/DDBJ databases">
        <title>Description of Paenibacillus glebae sp. nov.</title>
        <authorList>
            <person name="Carlier A."/>
            <person name="Qi S."/>
        </authorList>
    </citation>
    <scope>NUCLEOTIDE SEQUENCE</scope>
    <source>
        <strain evidence="3">LMG 31456</strain>
    </source>
</reference>
<dbReference type="Pfam" id="PF07833">
    <property type="entry name" value="Cu_amine_oxidN1"/>
    <property type="match status" value="2"/>
</dbReference>
<dbReference type="EMBL" id="WHOD01000067">
    <property type="protein sequence ID" value="NOU95123.1"/>
    <property type="molecule type" value="Genomic_DNA"/>
</dbReference>
<evidence type="ECO:0000256" key="1">
    <source>
        <dbReference type="SAM" id="MobiDB-lite"/>
    </source>
</evidence>
<feature type="region of interest" description="Disordered" evidence="1">
    <location>
        <begin position="212"/>
        <end position="256"/>
    </location>
</feature>
<keyword evidence="4" id="KW-1185">Reference proteome</keyword>
<dbReference type="Proteomes" id="UP000641588">
    <property type="component" value="Unassembled WGS sequence"/>
</dbReference>
<accession>A0A972K2P3</accession>
<comment type="caution">
    <text evidence="3">The sequence shown here is derived from an EMBL/GenBank/DDBJ whole genome shotgun (WGS) entry which is preliminary data.</text>
</comment>
<dbReference type="AlphaFoldDB" id="A0A972K2P3"/>
<gene>
    <name evidence="3" type="ORF">GC093_18105</name>
</gene>
<dbReference type="InterPro" id="IPR012854">
    <property type="entry name" value="Cu_amine_oxidase-like_N"/>
</dbReference>
<feature type="domain" description="Copper amine oxidase-like N-terminal" evidence="2">
    <location>
        <begin position="147"/>
        <end position="209"/>
    </location>
</feature>
<dbReference type="Gene3D" id="3.30.457.10">
    <property type="entry name" value="Copper amine oxidase-like, N-terminal domain"/>
    <property type="match status" value="1"/>
</dbReference>
<feature type="compositionally biased region" description="Basic and acidic residues" evidence="1">
    <location>
        <begin position="214"/>
        <end position="224"/>
    </location>
</feature>
<sequence length="349" mass="38192">MYLYFMGLFCYFMVFLYIKISLGGINMFRKMKLWCASTMLLLGAVSPVYAEQTPTPIEVYYAPLQFVIDNDVFAPHADQKGFIYEGSTYVPLRFISYSLKKAVRWDGDSYTVTVEEPSATDLVSINDYNVNTKIHSGVSKQPADTSSLNSTQIEAYKEKVNYIFDGNSKEIGADLPGFIYEGSLYVPLRFFSESVGKKIEWDAKTYTVSAKTQEAPKTEVEPAKPDTTVTTPVVTGGGGGGGGRGGSSSGGSSNPAAEAQIEGKLLALENSCRAELQAIVDKYDSKAIDGKTAIEEVKSMSAGCRSRFDAIISEGVSLNISDSVLKGYKSQFEQMQTDAYMLLLNKYGK</sequence>
<dbReference type="SUPFAM" id="SSF55383">
    <property type="entry name" value="Copper amine oxidase, domain N"/>
    <property type="match status" value="1"/>
</dbReference>
<evidence type="ECO:0000313" key="4">
    <source>
        <dbReference type="Proteomes" id="UP000641588"/>
    </source>
</evidence>
<proteinExistence type="predicted"/>